<feature type="region of interest" description="Disordered" evidence="1">
    <location>
        <begin position="127"/>
        <end position="146"/>
    </location>
</feature>
<keyword evidence="2" id="KW-0812">Transmembrane</keyword>
<dbReference type="Proteomes" id="UP001165306">
    <property type="component" value="Unassembled WGS sequence"/>
</dbReference>
<reference evidence="4" key="1">
    <citation type="submission" date="2022-06" db="EMBL/GenBank/DDBJ databases">
        <title>CFH 74404 Thermomicrobiaceae sp.</title>
        <authorList>
            <person name="Ming H."/>
            <person name="Li W.-J."/>
            <person name="Zhao Z."/>
        </authorList>
    </citation>
    <scope>NUCLEOTIDE SEQUENCE</scope>
    <source>
        <strain evidence="4">CFH 74404</strain>
    </source>
</reference>
<name>A0AA42BBT2_9BACT</name>
<proteinExistence type="predicted"/>
<gene>
    <name evidence="4" type="ORF">NET02_03055</name>
</gene>
<feature type="transmembrane region" description="Helical" evidence="2">
    <location>
        <begin position="202"/>
        <end position="228"/>
    </location>
</feature>
<protein>
    <submittedName>
        <fullName evidence="4">Baseplate J/gp47 family protein</fullName>
    </submittedName>
</protein>
<evidence type="ECO:0000313" key="4">
    <source>
        <dbReference type="EMBL" id="MCM8748113.1"/>
    </source>
</evidence>
<feature type="domain" description="Baseplate protein J-like barrel" evidence="3">
    <location>
        <begin position="303"/>
        <end position="380"/>
    </location>
</feature>
<dbReference type="Pfam" id="PF04865">
    <property type="entry name" value="Baseplate_J"/>
    <property type="match status" value="1"/>
</dbReference>
<dbReference type="AlphaFoldDB" id="A0AA42BBT2"/>
<comment type="caution">
    <text evidence="4">The sequence shown here is derived from an EMBL/GenBank/DDBJ whole genome shotgun (WGS) entry which is preliminary data.</text>
</comment>
<feature type="compositionally biased region" description="Low complexity" evidence="1">
    <location>
        <begin position="134"/>
        <end position="145"/>
    </location>
</feature>
<accession>A0AA42BBT2</accession>
<dbReference type="RefSeq" id="WP_284055890.1">
    <property type="nucleotide sequence ID" value="NZ_JAMSLR010000001.1"/>
</dbReference>
<evidence type="ECO:0000256" key="2">
    <source>
        <dbReference type="SAM" id="Phobius"/>
    </source>
</evidence>
<evidence type="ECO:0000259" key="3">
    <source>
        <dbReference type="Pfam" id="PF04865"/>
    </source>
</evidence>
<feature type="region of interest" description="Disordered" evidence="1">
    <location>
        <begin position="85"/>
        <end position="121"/>
    </location>
</feature>
<keyword evidence="2" id="KW-0472">Membrane</keyword>
<feature type="compositionally biased region" description="Basic and acidic residues" evidence="1">
    <location>
        <begin position="87"/>
        <end position="97"/>
    </location>
</feature>
<dbReference type="InterPro" id="IPR006949">
    <property type="entry name" value="Barrel_Baseplate_J-like"/>
</dbReference>
<keyword evidence="2" id="KW-1133">Transmembrane helix</keyword>
<evidence type="ECO:0000256" key="1">
    <source>
        <dbReference type="SAM" id="MobiDB-lite"/>
    </source>
</evidence>
<organism evidence="4 5">
    <name type="scientific">Thermalbibacter longus</name>
    <dbReference type="NCBI Taxonomy" id="2951981"/>
    <lineage>
        <taxon>Bacteria</taxon>
        <taxon>Pseudomonadati</taxon>
        <taxon>Thermomicrobiota</taxon>
        <taxon>Thermomicrobia</taxon>
        <taxon>Thermomicrobiales</taxon>
        <taxon>Thermomicrobiaceae</taxon>
        <taxon>Thermalbibacter</taxon>
    </lineage>
</organism>
<dbReference type="EMBL" id="JAMSLR010000001">
    <property type="protein sequence ID" value="MCM8748113.1"/>
    <property type="molecule type" value="Genomic_DNA"/>
</dbReference>
<keyword evidence="5" id="KW-1185">Reference proteome</keyword>
<sequence length="579" mass="61715">MTTGSIGRLTLRDERDVDKLLGRLASGKSATLVVEVPRESTVLLTASEYRRIRAALNEAEADFSLELDPDDHFRQNMARMLGVPVMKRSDGFDDGSYRRRPVKPESSPRPGAPSSGDQVTADLASYAPSPRAQRPVVRGPSRRSPTGTIVLVREDVPTGTADGVERGQRRESWFSGTLEEAIATARAARLRPGERARSERSLLLRVLLVTCLLLFAAATAATLVLLLAPRATVTLVPETMPLQVELTYGLDSSGQTLDLAIPARPIERTISVELSKPTTGERFEPDGTASGQVVLVNPFPRSVTIPGGTTLTGSNGVSYTTLSEVTVPAADPFGSLSFGSATVGIQAAIAGPDGNADPGVVTGQLDNGVFYNNQQPISGGTLKRIPLVAEGDLNALREQAKTELQGKVDQTVQEALEPGERLLEGSIEVGEPNYQFSHQVGDAADQVTVRASLTVRARAYNPDAIHQEAQDEAGRRLARLAGPQVVLLGNTLEFTEPEAIGSSGTAWRIAAAGQARIVLTEEQLAAAQEAVVGKSLAEAEAALRRIDGVADAHIALQPDWVPRRMPEFASQIQVVVQSE</sequence>
<evidence type="ECO:0000313" key="5">
    <source>
        <dbReference type="Proteomes" id="UP001165306"/>
    </source>
</evidence>